<dbReference type="OrthoDB" id="346910at2759"/>
<dbReference type="Gene3D" id="1.20.80.10">
    <property type="match status" value="1"/>
</dbReference>
<dbReference type="InterPro" id="IPR035984">
    <property type="entry name" value="Acyl-CoA-binding_sf"/>
</dbReference>
<dbReference type="GO" id="GO:0000062">
    <property type="term" value="F:fatty-acyl-CoA binding"/>
    <property type="evidence" value="ECO:0007669"/>
    <property type="project" value="InterPro"/>
</dbReference>
<evidence type="ECO:0000256" key="3">
    <source>
        <dbReference type="SAM" id="MobiDB-lite"/>
    </source>
</evidence>
<sequence length="140" mass="15361">MCIPVCLATIPTFSLQNVSSHCTLPHEIKAGLPKPETPDPQNRLNSSSMTANLQESFDKAVELASSPEGGKWPMSNEQKLTMYGCYKQINVGDCTGSRPSMFNPVAQKKFDAWNAIKGTSKDEAMMKYVAIVETFAPDEL</sequence>
<feature type="domain" description="ACB" evidence="4">
    <location>
        <begin position="53"/>
        <end position="140"/>
    </location>
</feature>
<dbReference type="PRINTS" id="PR00689">
    <property type="entry name" value="ACOABINDINGP"/>
</dbReference>
<accession>A0A9N8DWB3</accession>
<protein>
    <submittedName>
        <fullName evidence="5">CoA-binding domain-containing protein 5</fullName>
    </submittedName>
</protein>
<dbReference type="AlphaFoldDB" id="A0A9N8DWB3"/>
<dbReference type="PANTHER" id="PTHR23310">
    <property type="entry name" value="ACYL-COA-BINDING PROTEIN, ACBP"/>
    <property type="match status" value="1"/>
</dbReference>
<dbReference type="Proteomes" id="UP001153069">
    <property type="component" value="Unassembled WGS sequence"/>
</dbReference>
<dbReference type="PANTHER" id="PTHR23310:SF62">
    <property type="entry name" value="ACYL-COA BINDING PROTEIN 1, ISOFORM A"/>
    <property type="match status" value="1"/>
</dbReference>
<evidence type="ECO:0000256" key="1">
    <source>
        <dbReference type="ARBA" id="ARBA00005567"/>
    </source>
</evidence>
<keyword evidence="6" id="KW-1185">Reference proteome</keyword>
<name>A0A9N8DWB3_9STRA</name>
<dbReference type="Pfam" id="PF00887">
    <property type="entry name" value="ACBP"/>
    <property type="match status" value="1"/>
</dbReference>
<evidence type="ECO:0000259" key="4">
    <source>
        <dbReference type="PROSITE" id="PS51228"/>
    </source>
</evidence>
<dbReference type="InterPro" id="IPR014352">
    <property type="entry name" value="FERM/acyl-CoA-bd_prot_sf"/>
</dbReference>
<comment type="caution">
    <text evidence="5">The sequence shown here is derived from an EMBL/GenBank/DDBJ whole genome shotgun (WGS) entry which is preliminary data.</text>
</comment>
<feature type="compositionally biased region" description="Polar residues" evidence="3">
    <location>
        <begin position="39"/>
        <end position="49"/>
    </location>
</feature>
<reference evidence="5" key="1">
    <citation type="submission" date="2020-06" db="EMBL/GenBank/DDBJ databases">
        <authorList>
            <consortium name="Plant Systems Biology data submission"/>
        </authorList>
    </citation>
    <scope>NUCLEOTIDE SEQUENCE</scope>
    <source>
        <strain evidence="5">D6</strain>
    </source>
</reference>
<organism evidence="5 6">
    <name type="scientific">Seminavis robusta</name>
    <dbReference type="NCBI Taxonomy" id="568900"/>
    <lineage>
        <taxon>Eukaryota</taxon>
        <taxon>Sar</taxon>
        <taxon>Stramenopiles</taxon>
        <taxon>Ochrophyta</taxon>
        <taxon>Bacillariophyta</taxon>
        <taxon>Bacillariophyceae</taxon>
        <taxon>Bacillariophycidae</taxon>
        <taxon>Naviculales</taxon>
        <taxon>Naviculaceae</taxon>
        <taxon>Seminavis</taxon>
    </lineage>
</organism>
<dbReference type="InterPro" id="IPR000582">
    <property type="entry name" value="Acyl-CoA-binding_protein"/>
</dbReference>
<dbReference type="SUPFAM" id="SSF47027">
    <property type="entry name" value="Acyl-CoA binding protein"/>
    <property type="match status" value="1"/>
</dbReference>
<dbReference type="PROSITE" id="PS51228">
    <property type="entry name" value="ACB_2"/>
    <property type="match status" value="1"/>
</dbReference>
<comment type="similarity">
    <text evidence="1">Belongs to the ACBP family.</text>
</comment>
<gene>
    <name evidence="5" type="ORF">SEMRO_322_G117140.1</name>
</gene>
<proteinExistence type="inferred from homology"/>
<evidence type="ECO:0000313" key="6">
    <source>
        <dbReference type="Proteomes" id="UP001153069"/>
    </source>
</evidence>
<feature type="region of interest" description="Disordered" evidence="3">
    <location>
        <begin position="29"/>
        <end position="49"/>
    </location>
</feature>
<dbReference type="GO" id="GO:0006631">
    <property type="term" value="P:fatty acid metabolic process"/>
    <property type="evidence" value="ECO:0007669"/>
    <property type="project" value="TreeGrafter"/>
</dbReference>
<evidence type="ECO:0000313" key="5">
    <source>
        <dbReference type="EMBL" id="CAB9507845.1"/>
    </source>
</evidence>
<evidence type="ECO:0000256" key="2">
    <source>
        <dbReference type="ARBA" id="ARBA00023121"/>
    </source>
</evidence>
<dbReference type="EMBL" id="CAICTM010000321">
    <property type="protein sequence ID" value="CAB9507845.1"/>
    <property type="molecule type" value="Genomic_DNA"/>
</dbReference>
<keyword evidence="2" id="KW-0446">Lipid-binding</keyword>